<dbReference type="SUPFAM" id="SSF46785">
    <property type="entry name" value="Winged helix' DNA-binding domain"/>
    <property type="match status" value="1"/>
</dbReference>
<dbReference type="Proteomes" id="UP000284662">
    <property type="component" value="Unassembled WGS sequence"/>
</dbReference>
<dbReference type="GO" id="GO:0006355">
    <property type="term" value="P:regulation of DNA-templated transcription"/>
    <property type="evidence" value="ECO:0007669"/>
    <property type="project" value="InterPro"/>
</dbReference>
<dbReference type="Pfam" id="PF05043">
    <property type="entry name" value="Mga"/>
    <property type="match status" value="1"/>
</dbReference>
<dbReference type="Pfam" id="PF02302">
    <property type="entry name" value="PTS_IIB"/>
    <property type="match status" value="1"/>
</dbReference>
<accession>A0A411ZXK1</accession>
<dbReference type="EMBL" id="QRST01000003">
    <property type="protein sequence ID" value="RGQ07562.1"/>
    <property type="molecule type" value="Genomic_DNA"/>
</dbReference>
<dbReference type="GO" id="GO:0009401">
    <property type="term" value="P:phosphoenolpyruvate-dependent sugar phosphotransferase system"/>
    <property type="evidence" value="ECO:0007669"/>
    <property type="project" value="InterPro"/>
</dbReference>
<dbReference type="SUPFAM" id="SSF52794">
    <property type="entry name" value="PTS system IIB component-like"/>
    <property type="match status" value="1"/>
</dbReference>
<feature type="domain" description="PRD" evidence="7">
    <location>
        <begin position="193"/>
        <end position="299"/>
    </location>
</feature>
<dbReference type="RefSeq" id="WP_117976238.1">
    <property type="nucleotide sequence ID" value="NZ_QRST01000003.1"/>
</dbReference>
<dbReference type="Gene3D" id="1.10.10.10">
    <property type="entry name" value="Winged helix-like DNA-binding domain superfamily/Winged helix DNA-binding domain"/>
    <property type="match status" value="2"/>
</dbReference>
<protein>
    <submittedName>
        <fullName evidence="8">Transcription antiterminator</fullName>
    </submittedName>
</protein>
<organism evidence="8 9">
    <name type="scientific">Megamonas rupellensis</name>
    <dbReference type="NCBI Taxonomy" id="491921"/>
    <lineage>
        <taxon>Bacteria</taxon>
        <taxon>Bacillati</taxon>
        <taxon>Bacillota</taxon>
        <taxon>Negativicutes</taxon>
        <taxon>Selenomonadales</taxon>
        <taxon>Selenomonadaceae</taxon>
        <taxon>Megamonas</taxon>
    </lineage>
</organism>
<evidence type="ECO:0000256" key="1">
    <source>
        <dbReference type="ARBA" id="ARBA00022679"/>
    </source>
</evidence>
<evidence type="ECO:0000256" key="4">
    <source>
        <dbReference type="ARBA" id="ARBA00023159"/>
    </source>
</evidence>
<dbReference type="Gene3D" id="3.40.50.2300">
    <property type="match status" value="1"/>
</dbReference>
<evidence type="ECO:0000259" key="7">
    <source>
        <dbReference type="PROSITE" id="PS51372"/>
    </source>
</evidence>
<dbReference type="InterPro" id="IPR003501">
    <property type="entry name" value="PTS_EIIB_2/3"/>
</dbReference>
<evidence type="ECO:0000313" key="9">
    <source>
        <dbReference type="Proteomes" id="UP000284662"/>
    </source>
</evidence>
<dbReference type="InterPro" id="IPR036390">
    <property type="entry name" value="WH_DNA-bd_sf"/>
</dbReference>
<dbReference type="Gene3D" id="1.10.1790.10">
    <property type="entry name" value="PRD domain"/>
    <property type="match status" value="2"/>
</dbReference>
<evidence type="ECO:0000259" key="6">
    <source>
        <dbReference type="PROSITE" id="PS51099"/>
    </source>
</evidence>
<dbReference type="InterPro" id="IPR007737">
    <property type="entry name" value="Mga_HTH"/>
</dbReference>
<keyword evidence="2" id="KW-0677">Repeat</keyword>
<feature type="domain" description="PTS EIIB type-2" evidence="6">
    <location>
        <begin position="416"/>
        <end position="500"/>
    </location>
</feature>
<dbReference type="Pfam" id="PF00874">
    <property type="entry name" value="PRD"/>
    <property type="match status" value="2"/>
</dbReference>
<feature type="domain" description="PRD" evidence="7">
    <location>
        <begin position="307"/>
        <end position="415"/>
    </location>
</feature>
<dbReference type="CDD" id="cd05568">
    <property type="entry name" value="PTS_IIB_bgl_like"/>
    <property type="match status" value="1"/>
</dbReference>
<dbReference type="SUPFAM" id="SSF63520">
    <property type="entry name" value="PTS-regulatory domain, PRD"/>
    <property type="match status" value="2"/>
</dbReference>
<evidence type="ECO:0000256" key="3">
    <source>
        <dbReference type="ARBA" id="ARBA00023015"/>
    </source>
</evidence>
<dbReference type="GO" id="GO:0008982">
    <property type="term" value="F:protein-N(PI)-phosphohistidine-sugar phosphotransferase activity"/>
    <property type="evidence" value="ECO:0007669"/>
    <property type="project" value="InterPro"/>
</dbReference>
<dbReference type="InterPro" id="IPR013196">
    <property type="entry name" value="HTH_11"/>
</dbReference>
<keyword evidence="1" id="KW-0808">Transferase</keyword>
<proteinExistence type="predicted"/>
<dbReference type="InterPro" id="IPR011608">
    <property type="entry name" value="PRD"/>
</dbReference>
<dbReference type="InterPro" id="IPR036095">
    <property type="entry name" value="PTS_EIIB-like_sf"/>
</dbReference>
<dbReference type="PROSITE" id="PS51099">
    <property type="entry name" value="PTS_EIIB_TYPE_2"/>
    <property type="match status" value="1"/>
</dbReference>
<dbReference type="PANTHER" id="PTHR30185">
    <property type="entry name" value="CRYPTIC BETA-GLUCOSIDE BGL OPERON ANTITERMINATOR"/>
    <property type="match status" value="1"/>
</dbReference>
<sequence>MVEKDLSAREKKILASLIKANDYITAAELSKILNVSEKTIYRALQSIKNKLGEQNIIKQNRGKGYYISQLNNLNDIFDYSSSHNNFYGIDVDTRRRNILILLLLQTPTETSINKLAELYYISNASIVNDLNTIEQELTKHNLSLIRSRNGTHIEGKEIYIRKLLMQKINDIAYTNESYLLNDDDSDTHNLYTFFSPKDISFVKLLLNKAEEVLYGKIKDPYYINIFTHILILLKRLENNEKLLENTQLIDYKYNDPIVKECTRIIVNNLEKYLNIKIPTNEIYHIYQYLYSSRIDTDSTYENLDFNTTSSEENTFVNFLLKSVSNTLNLNLTYDNTLKNSLLLHIRPLKKRIENNIFISNPLKNDIKKDFSNIFNIVKQILEEQTIYPNFQKLSDDELAYIAVYFQVALEKRTLQKRVGIICSTGIGTSHLLAARVKRAFPEWKIIDIVSSNHANKFNSDNVDLILTTVKLDKNDVPCILVSAIFSDVDIMNVKQKLNML</sequence>
<dbReference type="InterPro" id="IPR036634">
    <property type="entry name" value="PRD_sf"/>
</dbReference>
<keyword evidence="5" id="KW-0804">Transcription</keyword>
<keyword evidence="4" id="KW-0010">Activator</keyword>
<evidence type="ECO:0000256" key="2">
    <source>
        <dbReference type="ARBA" id="ARBA00022737"/>
    </source>
</evidence>
<evidence type="ECO:0000256" key="5">
    <source>
        <dbReference type="ARBA" id="ARBA00023163"/>
    </source>
</evidence>
<evidence type="ECO:0000313" key="8">
    <source>
        <dbReference type="EMBL" id="RGQ07562.1"/>
    </source>
</evidence>
<dbReference type="InterPro" id="IPR036388">
    <property type="entry name" value="WH-like_DNA-bd_sf"/>
</dbReference>
<dbReference type="Pfam" id="PF08279">
    <property type="entry name" value="HTH_11"/>
    <property type="match status" value="1"/>
</dbReference>
<dbReference type="InterPro" id="IPR013011">
    <property type="entry name" value="PTS_EIIB_2"/>
</dbReference>
<reference evidence="8 9" key="1">
    <citation type="submission" date="2018-08" db="EMBL/GenBank/DDBJ databases">
        <title>A genome reference for cultivated species of the human gut microbiota.</title>
        <authorList>
            <person name="Zou Y."/>
            <person name="Xue W."/>
            <person name="Luo G."/>
        </authorList>
    </citation>
    <scope>NUCLEOTIDE SEQUENCE [LARGE SCALE GENOMIC DNA]</scope>
    <source>
        <strain evidence="8 9">AF29-2</strain>
    </source>
</reference>
<dbReference type="PROSITE" id="PS51372">
    <property type="entry name" value="PRD_2"/>
    <property type="match status" value="2"/>
</dbReference>
<comment type="caution">
    <text evidence="8">The sequence shown here is derived from an EMBL/GenBank/DDBJ whole genome shotgun (WGS) entry which is preliminary data.</text>
</comment>
<dbReference type="PANTHER" id="PTHR30185:SF18">
    <property type="entry name" value="TRANSCRIPTIONAL REGULATOR MTLR"/>
    <property type="match status" value="1"/>
</dbReference>
<dbReference type="AlphaFoldDB" id="A0A411ZXK1"/>
<gene>
    <name evidence="8" type="ORF">DWZ11_03180</name>
</gene>
<name>A0A411ZXK1_9FIRM</name>
<keyword evidence="3" id="KW-0805">Transcription regulation</keyword>
<dbReference type="InterPro" id="IPR050661">
    <property type="entry name" value="BglG_antiterminators"/>
</dbReference>